<sequence length="105" mass="10899">MSEPSYQAAHSAGAFGSHTCRHAGWLLNASGSSTWSFKGVNAVQPSSSGLLVTAASVCPASAHSLDGVAGEECPIDLEDPLDVQRLLSQPRPVGSAQEHRVSPHH</sequence>
<dbReference type="EMBL" id="SRLO01000178">
    <property type="protein sequence ID" value="TNN69189.1"/>
    <property type="molecule type" value="Genomic_DNA"/>
</dbReference>
<name>A0A4Z2HTP6_9TELE</name>
<evidence type="ECO:0000313" key="2">
    <source>
        <dbReference type="Proteomes" id="UP000314294"/>
    </source>
</evidence>
<proteinExistence type="predicted"/>
<evidence type="ECO:0000313" key="1">
    <source>
        <dbReference type="EMBL" id="TNN69189.1"/>
    </source>
</evidence>
<comment type="caution">
    <text evidence="1">The sequence shown here is derived from an EMBL/GenBank/DDBJ whole genome shotgun (WGS) entry which is preliminary data.</text>
</comment>
<dbReference type="AlphaFoldDB" id="A0A4Z2HTP6"/>
<dbReference type="Proteomes" id="UP000314294">
    <property type="component" value="Unassembled WGS sequence"/>
</dbReference>
<keyword evidence="2" id="KW-1185">Reference proteome</keyword>
<organism evidence="1 2">
    <name type="scientific">Liparis tanakae</name>
    <name type="common">Tanaka's snailfish</name>
    <dbReference type="NCBI Taxonomy" id="230148"/>
    <lineage>
        <taxon>Eukaryota</taxon>
        <taxon>Metazoa</taxon>
        <taxon>Chordata</taxon>
        <taxon>Craniata</taxon>
        <taxon>Vertebrata</taxon>
        <taxon>Euteleostomi</taxon>
        <taxon>Actinopterygii</taxon>
        <taxon>Neopterygii</taxon>
        <taxon>Teleostei</taxon>
        <taxon>Neoteleostei</taxon>
        <taxon>Acanthomorphata</taxon>
        <taxon>Eupercaria</taxon>
        <taxon>Perciformes</taxon>
        <taxon>Cottioidei</taxon>
        <taxon>Cottales</taxon>
        <taxon>Liparidae</taxon>
        <taxon>Liparis</taxon>
    </lineage>
</organism>
<reference evidence="1 2" key="1">
    <citation type="submission" date="2019-03" db="EMBL/GenBank/DDBJ databases">
        <title>First draft genome of Liparis tanakae, snailfish: a comprehensive survey of snailfish specific genes.</title>
        <authorList>
            <person name="Kim W."/>
            <person name="Song I."/>
            <person name="Jeong J.-H."/>
            <person name="Kim D."/>
            <person name="Kim S."/>
            <person name="Ryu S."/>
            <person name="Song J.Y."/>
            <person name="Lee S.K."/>
        </authorList>
    </citation>
    <scope>NUCLEOTIDE SEQUENCE [LARGE SCALE GENOMIC DNA]</scope>
    <source>
        <tissue evidence="1">Muscle</tissue>
    </source>
</reference>
<accession>A0A4Z2HTP6</accession>
<gene>
    <name evidence="1" type="ORF">EYF80_020506</name>
</gene>
<protein>
    <submittedName>
        <fullName evidence="1">Uncharacterized protein</fullName>
    </submittedName>
</protein>